<dbReference type="Proteomes" id="UP000230154">
    <property type="component" value="Unassembled WGS sequence"/>
</dbReference>
<keyword evidence="1" id="KW-1133">Transmembrane helix</keyword>
<keyword evidence="1" id="KW-0472">Membrane</keyword>
<keyword evidence="1" id="KW-0812">Transmembrane</keyword>
<protein>
    <submittedName>
        <fullName evidence="2">Uncharacterized protein</fullName>
    </submittedName>
</protein>
<evidence type="ECO:0000313" key="3">
    <source>
        <dbReference type="Proteomes" id="UP000230154"/>
    </source>
</evidence>
<evidence type="ECO:0000256" key="1">
    <source>
        <dbReference type="SAM" id="Phobius"/>
    </source>
</evidence>
<feature type="transmembrane region" description="Helical" evidence="1">
    <location>
        <begin position="6"/>
        <end position="24"/>
    </location>
</feature>
<feature type="transmembrane region" description="Helical" evidence="1">
    <location>
        <begin position="45"/>
        <end position="71"/>
    </location>
</feature>
<organism evidence="2 3">
    <name type="scientific">Candidatus Magasanikbacteria bacterium CG10_big_fil_rev_8_21_14_0_10_47_10</name>
    <dbReference type="NCBI Taxonomy" id="1974652"/>
    <lineage>
        <taxon>Bacteria</taxon>
        <taxon>Candidatus Magasanikiibacteriota</taxon>
    </lineage>
</organism>
<dbReference type="AlphaFoldDB" id="A0A2H0TP59"/>
<accession>A0A2H0TP59</accession>
<proteinExistence type="predicted"/>
<name>A0A2H0TP59_9BACT</name>
<comment type="caution">
    <text evidence="2">The sequence shown here is derived from an EMBL/GenBank/DDBJ whole genome shotgun (WGS) entry which is preliminary data.</text>
</comment>
<evidence type="ECO:0000313" key="2">
    <source>
        <dbReference type="EMBL" id="PIR73948.1"/>
    </source>
</evidence>
<reference evidence="3" key="1">
    <citation type="submission" date="2017-09" db="EMBL/GenBank/DDBJ databases">
        <title>Depth-based differentiation of microbial function through sediment-hosted aquifers and enrichment of novel symbionts in the deep terrestrial subsurface.</title>
        <authorList>
            <person name="Probst A.J."/>
            <person name="Ladd B."/>
            <person name="Jarett J.K."/>
            <person name="Geller-Mcgrath D.E."/>
            <person name="Sieber C.M.K."/>
            <person name="Emerson J.B."/>
            <person name="Anantharaman K."/>
            <person name="Thomas B.C."/>
            <person name="Malmstrom R."/>
            <person name="Stieglmeier M."/>
            <person name="Klingl A."/>
            <person name="Woyke T."/>
            <person name="Ryan C.M."/>
            <person name="Banfield J.F."/>
        </authorList>
    </citation>
    <scope>NUCLEOTIDE SEQUENCE [LARGE SCALE GENOMIC DNA]</scope>
</reference>
<sequence length="82" mass="8953">MKYLLGLLGVAFGVWMILKTEWIIQNFGTSDWAETKMATSGGTRLLYKLIGIAFIFISFMAMTGLLGPFLINSLGRLFGAGA</sequence>
<dbReference type="EMBL" id="PFCB01000034">
    <property type="protein sequence ID" value="PIR73948.1"/>
    <property type="molecule type" value="Genomic_DNA"/>
</dbReference>
<gene>
    <name evidence="2" type="ORF">COU35_05045</name>
</gene>